<dbReference type="Proteomes" id="UP001291623">
    <property type="component" value="Unassembled WGS sequence"/>
</dbReference>
<dbReference type="AlphaFoldDB" id="A0AAE1VIP0"/>
<evidence type="ECO:0000256" key="1">
    <source>
        <dbReference type="ARBA" id="ARBA00022729"/>
    </source>
</evidence>
<organism evidence="2 3">
    <name type="scientific">Anisodus tanguticus</name>
    <dbReference type="NCBI Taxonomy" id="243964"/>
    <lineage>
        <taxon>Eukaryota</taxon>
        <taxon>Viridiplantae</taxon>
        <taxon>Streptophyta</taxon>
        <taxon>Embryophyta</taxon>
        <taxon>Tracheophyta</taxon>
        <taxon>Spermatophyta</taxon>
        <taxon>Magnoliopsida</taxon>
        <taxon>eudicotyledons</taxon>
        <taxon>Gunneridae</taxon>
        <taxon>Pentapetalae</taxon>
        <taxon>asterids</taxon>
        <taxon>lamiids</taxon>
        <taxon>Solanales</taxon>
        <taxon>Solanaceae</taxon>
        <taxon>Solanoideae</taxon>
        <taxon>Hyoscyameae</taxon>
        <taxon>Anisodus</taxon>
    </lineage>
</organism>
<dbReference type="PANTHER" id="PTHR48060:SF17">
    <property type="entry name" value="LRR RECEPTOR-LIKE SERINE_THREONINE-PROTEIN KINASE IRK-RELATED"/>
    <property type="match status" value="1"/>
</dbReference>
<reference evidence="2" key="1">
    <citation type="submission" date="2023-12" db="EMBL/GenBank/DDBJ databases">
        <title>Genome assembly of Anisodus tanguticus.</title>
        <authorList>
            <person name="Wang Y.-J."/>
        </authorList>
    </citation>
    <scope>NUCLEOTIDE SEQUENCE</scope>
    <source>
        <strain evidence="2">KB-2021</strain>
        <tissue evidence="2">Leaf</tissue>
    </source>
</reference>
<dbReference type="EMBL" id="JAVYJV010000005">
    <property type="protein sequence ID" value="KAK4371588.1"/>
    <property type="molecule type" value="Genomic_DNA"/>
</dbReference>
<keyword evidence="1" id="KW-0732">Signal</keyword>
<dbReference type="Pfam" id="PF13855">
    <property type="entry name" value="LRR_8"/>
    <property type="match status" value="1"/>
</dbReference>
<gene>
    <name evidence="2" type="ORF">RND71_011063</name>
</gene>
<evidence type="ECO:0000313" key="3">
    <source>
        <dbReference type="Proteomes" id="UP001291623"/>
    </source>
</evidence>
<dbReference type="PANTHER" id="PTHR48060">
    <property type="entry name" value="DNA DAMAGE-REPAIR/TOLERATION PROTEIN DRT100"/>
    <property type="match status" value="1"/>
</dbReference>
<evidence type="ECO:0000313" key="2">
    <source>
        <dbReference type="EMBL" id="KAK4371588.1"/>
    </source>
</evidence>
<proteinExistence type="predicted"/>
<dbReference type="Gene3D" id="3.80.10.10">
    <property type="entry name" value="Ribonuclease Inhibitor"/>
    <property type="match status" value="2"/>
</dbReference>
<comment type="caution">
    <text evidence="2">The sequence shown here is derived from an EMBL/GenBank/DDBJ whole genome shotgun (WGS) entry which is preliminary data.</text>
</comment>
<sequence>MFTSFWNLFVRITGSATVSDMYSEEERIALLELQANMMSSNGGLLALWAAYNETGFLDCCSWHWVKCNLATGRVIELNLRAARQAAGDGWSFNASLFLPFKSLEVLILSENYIIGWNKNEGFDKLSHLTNLKVLDLQLNYLLFPNVLPPLCWISSLEVLGFNRILGTQMGSIKFPLLKNRSAPIGLGTHTGLRNLERLDLSTNDFNSTIFSSLKHLPSLKHLDLENNNIDGNIEMNDMIALSNLEFLDLRMNNFEGFVTTKGTWINNFKETWSLQAVIV</sequence>
<dbReference type="SUPFAM" id="SSF52047">
    <property type="entry name" value="RNI-like"/>
    <property type="match status" value="1"/>
</dbReference>
<dbReference type="InterPro" id="IPR032675">
    <property type="entry name" value="LRR_dom_sf"/>
</dbReference>
<keyword evidence="3" id="KW-1185">Reference proteome</keyword>
<dbReference type="InterPro" id="IPR001611">
    <property type="entry name" value="Leu-rich_rpt"/>
</dbReference>
<dbReference type="InterPro" id="IPR053211">
    <property type="entry name" value="DNA_repair-toleration"/>
</dbReference>
<protein>
    <recommendedName>
        <fullName evidence="4">Leucine-rich repeat-containing N-terminal plant-type domain-containing protein</fullName>
    </recommendedName>
</protein>
<evidence type="ECO:0008006" key="4">
    <source>
        <dbReference type="Google" id="ProtNLM"/>
    </source>
</evidence>
<accession>A0AAE1VIP0</accession>
<name>A0AAE1VIP0_9SOLA</name>